<dbReference type="Pfam" id="PF00528">
    <property type="entry name" value="BPD_transp_1"/>
    <property type="match status" value="2"/>
</dbReference>
<keyword evidence="6 8" id="KW-1133">Transmembrane helix</keyword>
<evidence type="ECO:0000256" key="8">
    <source>
        <dbReference type="RuleBase" id="RU363032"/>
    </source>
</evidence>
<dbReference type="Proteomes" id="UP001516662">
    <property type="component" value="Unassembled WGS sequence"/>
</dbReference>
<proteinExistence type="inferred from homology"/>
<feature type="transmembrane region" description="Helical" evidence="8">
    <location>
        <begin position="55"/>
        <end position="78"/>
    </location>
</feature>
<feature type="transmembrane region" description="Helical" evidence="8">
    <location>
        <begin position="90"/>
        <end position="110"/>
    </location>
</feature>
<comment type="similarity">
    <text evidence="8">Belongs to the binding-protein-dependent transport system permease family.</text>
</comment>
<dbReference type="PANTHER" id="PTHR43357:SF3">
    <property type="entry name" value="FE(3+)-TRANSPORT SYSTEM PERMEASE PROTEIN FBPB 2"/>
    <property type="match status" value="1"/>
</dbReference>
<dbReference type="SUPFAM" id="SSF161098">
    <property type="entry name" value="MetI-like"/>
    <property type="match status" value="2"/>
</dbReference>
<protein>
    <submittedName>
        <fullName evidence="10">Iron ABC transporter permease</fullName>
    </submittedName>
</protein>
<keyword evidence="2 8" id="KW-0813">Transport</keyword>
<name>A0ABR9QQ03_9BACI</name>
<reference evidence="10 11" key="1">
    <citation type="submission" date="2020-10" db="EMBL/GenBank/DDBJ databases">
        <title>Bacillus sp. HD4P25, an endophyte from a halophyte.</title>
        <authorList>
            <person name="Sun J.-Q."/>
        </authorList>
    </citation>
    <scope>NUCLEOTIDE SEQUENCE [LARGE SCALE GENOMIC DNA]</scope>
    <source>
        <strain evidence="10 11">YIM 93174</strain>
    </source>
</reference>
<organism evidence="10 11">
    <name type="scientific">Litchfieldia luteola</name>
    <dbReference type="NCBI Taxonomy" id="682179"/>
    <lineage>
        <taxon>Bacteria</taxon>
        <taxon>Bacillati</taxon>
        <taxon>Bacillota</taxon>
        <taxon>Bacilli</taxon>
        <taxon>Bacillales</taxon>
        <taxon>Bacillaceae</taxon>
        <taxon>Litchfieldia</taxon>
    </lineage>
</organism>
<feature type="transmembrane region" description="Helical" evidence="8">
    <location>
        <begin position="146"/>
        <end position="165"/>
    </location>
</feature>
<dbReference type="PANTHER" id="PTHR43357">
    <property type="entry name" value="INNER MEMBRANE ABC TRANSPORTER PERMEASE PROTEIN YDCV"/>
    <property type="match status" value="1"/>
</dbReference>
<feature type="domain" description="ABC transmembrane type-1" evidence="9">
    <location>
        <begin position="331"/>
        <end position="536"/>
    </location>
</feature>
<dbReference type="InterPro" id="IPR000515">
    <property type="entry name" value="MetI-like"/>
</dbReference>
<feature type="transmembrane region" description="Helical" evidence="8">
    <location>
        <begin position="514"/>
        <end position="536"/>
    </location>
</feature>
<dbReference type="CDD" id="cd06261">
    <property type="entry name" value="TM_PBP2"/>
    <property type="match status" value="1"/>
</dbReference>
<evidence type="ECO:0000256" key="5">
    <source>
        <dbReference type="ARBA" id="ARBA00022692"/>
    </source>
</evidence>
<keyword evidence="4" id="KW-0997">Cell inner membrane</keyword>
<keyword evidence="3" id="KW-1003">Cell membrane</keyword>
<dbReference type="Gene3D" id="1.10.3720.10">
    <property type="entry name" value="MetI-like"/>
    <property type="match status" value="2"/>
</dbReference>
<evidence type="ECO:0000256" key="1">
    <source>
        <dbReference type="ARBA" id="ARBA00004429"/>
    </source>
</evidence>
<feature type="transmembrane region" description="Helical" evidence="8">
    <location>
        <begin position="336"/>
        <end position="355"/>
    </location>
</feature>
<feature type="transmembrane region" description="Helical" evidence="8">
    <location>
        <begin position="292"/>
        <end position="316"/>
    </location>
</feature>
<dbReference type="EMBL" id="JADCLJ010000025">
    <property type="protein sequence ID" value="MBE4910539.1"/>
    <property type="molecule type" value="Genomic_DNA"/>
</dbReference>
<keyword evidence="7 8" id="KW-0472">Membrane</keyword>
<sequence>MLLRNLKVQYNNWAVLSLLFIAILLLPTLTIGVRFFKKPNENWYHIQEFLLAEYISNTLILIFFTGIFSVLIGVSLAWIVSVYEFPFKKFFKWGLILPLAIPPYIGAYTYNGMLNYTGIIQSTLRNSFGLKVDQKYFDIMTMQGTIFIFTMFLFPYVYIITKAFLENQSASLIENARLLGSNSFGVFFRVVLPLSRTAIIGGVSLVILEVLNDYGVVKYFGIQTFSTAIFQAWFGMGDLDSAIKLAGVLMTIVVLVLVFEKLVRGRQNFNYSTTKIRPIQPYILPKWQSWTLFGYAAAILSLGFIIPLAQLIYWLFMTYERIFSPDFIKLVWNSVSVAFISSSIIIIVSLVIANFSRLSQSTLARFISRVTVLGYSIPGTIIAIGVLTVFIALDKNLFGFYKMIGLEPTLLLSLSIAMLLFAYIIRFLAIGYNSIEAGFEKVGTSFTEASRMLGNTITSSFFKVDLKMIKGAVLGGFLLVFIDILKELPLTLLLQPFNFYTLATKAFQYANDEMIQEAALASLLIILVSSVSIIIFHRIFEKEAR</sequence>
<gene>
    <name evidence="10" type="ORF">IMZ08_21100</name>
</gene>
<accession>A0ABR9QQ03</accession>
<feature type="transmembrane region" description="Helical" evidence="8">
    <location>
        <begin position="186"/>
        <end position="208"/>
    </location>
</feature>
<dbReference type="InterPro" id="IPR035906">
    <property type="entry name" value="MetI-like_sf"/>
</dbReference>
<evidence type="ECO:0000256" key="2">
    <source>
        <dbReference type="ARBA" id="ARBA00022448"/>
    </source>
</evidence>
<evidence type="ECO:0000313" key="10">
    <source>
        <dbReference type="EMBL" id="MBE4910539.1"/>
    </source>
</evidence>
<feature type="transmembrane region" description="Helical" evidence="8">
    <location>
        <begin position="411"/>
        <end position="432"/>
    </location>
</feature>
<comment type="caution">
    <text evidence="10">The sequence shown here is derived from an EMBL/GenBank/DDBJ whole genome shotgun (WGS) entry which is preliminary data.</text>
</comment>
<feature type="transmembrane region" description="Helical" evidence="8">
    <location>
        <begin position="12"/>
        <end position="35"/>
    </location>
</feature>
<feature type="transmembrane region" description="Helical" evidence="8">
    <location>
        <begin position="242"/>
        <end position="259"/>
    </location>
</feature>
<evidence type="ECO:0000259" key="9">
    <source>
        <dbReference type="PROSITE" id="PS50928"/>
    </source>
</evidence>
<keyword evidence="5 8" id="KW-0812">Transmembrane</keyword>
<evidence type="ECO:0000256" key="3">
    <source>
        <dbReference type="ARBA" id="ARBA00022475"/>
    </source>
</evidence>
<feature type="domain" description="ABC transmembrane type-1" evidence="9">
    <location>
        <begin position="55"/>
        <end position="261"/>
    </location>
</feature>
<evidence type="ECO:0000256" key="7">
    <source>
        <dbReference type="ARBA" id="ARBA00023136"/>
    </source>
</evidence>
<comment type="subcellular location">
    <subcellularLocation>
        <location evidence="1">Cell inner membrane</location>
        <topology evidence="1">Multi-pass membrane protein</topology>
    </subcellularLocation>
    <subcellularLocation>
        <location evidence="8">Cell membrane</location>
        <topology evidence="8">Multi-pass membrane protein</topology>
    </subcellularLocation>
</comment>
<feature type="transmembrane region" description="Helical" evidence="8">
    <location>
        <begin position="367"/>
        <end position="391"/>
    </location>
</feature>
<feature type="transmembrane region" description="Helical" evidence="8">
    <location>
        <begin position="472"/>
        <end position="494"/>
    </location>
</feature>
<evidence type="ECO:0000313" key="11">
    <source>
        <dbReference type="Proteomes" id="UP001516662"/>
    </source>
</evidence>
<dbReference type="PROSITE" id="PS50928">
    <property type="entry name" value="ABC_TM1"/>
    <property type="match status" value="2"/>
</dbReference>
<evidence type="ECO:0000256" key="4">
    <source>
        <dbReference type="ARBA" id="ARBA00022519"/>
    </source>
</evidence>
<evidence type="ECO:0000256" key="6">
    <source>
        <dbReference type="ARBA" id="ARBA00022989"/>
    </source>
</evidence>
<keyword evidence="11" id="KW-1185">Reference proteome</keyword>